<name>A0A383RFK9_PAEAL</name>
<reference evidence="2" key="1">
    <citation type="submission" date="2018-08" db="EMBL/GenBank/DDBJ databases">
        <authorList>
            <person name="Chevrot R."/>
        </authorList>
    </citation>
    <scope>NUCLEOTIDE SEQUENCE [LARGE SCALE GENOMIC DNA]</scope>
</reference>
<proteinExistence type="predicted"/>
<evidence type="ECO:0000313" key="1">
    <source>
        <dbReference type="EMBL" id="SYX85808.1"/>
    </source>
</evidence>
<dbReference type="AlphaFoldDB" id="A0A383RFK9"/>
<gene>
    <name evidence="1" type="ORF">PBLR_14230</name>
</gene>
<accession>A0A383RFK9</accession>
<dbReference type="EMBL" id="LS992241">
    <property type="protein sequence ID" value="SYX85808.1"/>
    <property type="molecule type" value="Genomic_DNA"/>
</dbReference>
<dbReference type="Proteomes" id="UP000304148">
    <property type="component" value="Chromosome"/>
</dbReference>
<protein>
    <submittedName>
        <fullName evidence="1">Uncharacterized protein</fullName>
    </submittedName>
</protein>
<organism evidence="1 2">
    <name type="scientific">Paenibacillus alvei</name>
    <name type="common">Bacillus alvei</name>
    <dbReference type="NCBI Taxonomy" id="44250"/>
    <lineage>
        <taxon>Bacteria</taxon>
        <taxon>Bacillati</taxon>
        <taxon>Bacillota</taxon>
        <taxon>Bacilli</taxon>
        <taxon>Bacillales</taxon>
        <taxon>Paenibacillaceae</taxon>
        <taxon>Paenibacillus</taxon>
    </lineage>
</organism>
<evidence type="ECO:0000313" key="2">
    <source>
        <dbReference type="Proteomes" id="UP000304148"/>
    </source>
</evidence>
<sequence length="48" mass="5370">MYGSTVMKRSISIDARLMAVFFYVHIELRGVLIREVERGGVGLTDGIL</sequence>